<dbReference type="RefSeq" id="WP_114097903.1">
    <property type="nucleotide sequence ID" value="NZ_JPWI01000005.1"/>
</dbReference>
<name>A0A367WXP3_9PROT</name>
<feature type="region of interest" description="Disordered" evidence="1">
    <location>
        <begin position="1"/>
        <end position="26"/>
    </location>
</feature>
<reference evidence="2 3" key="1">
    <citation type="submission" date="2014-07" db="EMBL/GenBank/DDBJ databases">
        <title>Draft genome sequence of Thalassospira profundimaris PR54-5.</title>
        <authorList>
            <person name="Lai Q."/>
            <person name="Shao Z."/>
        </authorList>
    </citation>
    <scope>NUCLEOTIDE SEQUENCE [LARGE SCALE GENOMIC DNA]</scope>
    <source>
        <strain evidence="2 3">PR54-5</strain>
    </source>
</reference>
<feature type="compositionally biased region" description="Basic and acidic residues" evidence="1">
    <location>
        <begin position="1"/>
        <end position="14"/>
    </location>
</feature>
<evidence type="ECO:0000313" key="3">
    <source>
        <dbReference type="Proteomes" id="UP000252255"/>
    </source>
</evidence>
<gene>
    <name evidence="2" type="ORF">TH30_10060</name>
</gene>
<sequence>MYSVEKHPARRKGETNFSDPGRDWGPASHIVPGRRINEPNYQAWHSPVALLARSRAGFDLIRKSHKESLEATPPSDAYEEMAMAMVKTIGDSVTVLKSIADIMPVLERMLAGRDGEGIHEEAHRPDPQTLSDCGHTQSEDSTRCWSSDVMVEIHNLCAQNRQSGPAHAKAIRRYGTDPEPENDILPPLRYFTDK</sequence>
<proteinExistence type="predicted"/>
<accession>A0A367WXP3</accession>
<evidence type="ECO:0000313" key="2">
    <source>
        <dbReference type="EMBL" id="RCK46158.1"/>
    </source>
</evidence>
<comment type="caution">
    <text evidence="2">The sequence shown here is derived from an EMBL/GenBank/DDBJ whole genome shotgun (WGS) entry which is preliminary data.</text>
</comment>
<dbReference type="Proteomes" id="UP000252255">
    <property type="component" value="Unassembled WGS sequence"/>
</dbReference>
<organism evidence="2 3">
    <name type="scientific">Thalassospira profundimaris</name>
    <dbReference type="NCBI Taxonomy" id="502049"/>
    <lineage>
        <taxon>Bacteria</taxon>
        <taxon>Pseudomonadati</taxon>
        <taxon>Pseudomonadota</taxon>
        <taxon>Alphaproteobacteria</taxon>
        <taxon>Rhodospirillales</taxon>
        <taxon>Thalassospiraceae</taxon>
        <taxon>Thalassospira</taxon>
    </lineage>
</organism>
<dbReference type="EMBL" id="JPWI01000005">
    <property type="protein sequence ID" value="RCK46158.1"/>
    <property type="molecule type" value="Genomic_DNA"/>
</dbReference>
<feature type="region of interest" description="Disordered" evidence="1">
    <location>
        <begin position="118"/>
        <end position="139"/>
    </location>
</feature>
<evidence type="ECO:0000256" key="1">
    <source>
        <dbReference type="SAM" id="MobiDB-lite"/>
    </source>
</evidence>
<protein>
    <submittedName>
        <fullName evidence="2">Uncharacterized protein</fullName>
    </submittedName>
</protein>
<feature type="region of interest" description="Disordered" evidence="1">
    <location>
        <begin position="161"/>
        <end position="194"/>
    </location>
</feature>
<dbReference type="OrthoDB" id="7366342at2"/>
<dbReference type="AlphaFoldDB" id="A0A367WXP3"/>